<comment type="caution">
    <text evidence="1">The sequence shown here is derived from an EMBL/GenBank/DDBJ whole genome shotgun (WGS) entry which is preliminary data.</text>
</comment>
<reference evidence="1 2" key="1">
    <citation type="journal article" date="2022" name="New Phytol.">
        <title>Ecological generalism drives hyperdiversity of secondary metabolite gene clusters in xylarialean endophytes.</title>
        <authorList>
            <person name="Franco M.E.E."/>
            <person name="Wisecaver J.H."/>
            <person name="Arnold A.E."/>
            <person name="Ju Y.M."/>
            <person name="Slot J.C."/>
            <person name="Ahrendt S."/>
            <person name="Moore L.P."/>
            <person name="Eastman K.E."/>
            <person name="Scott K."/>
            <person name="Konkel Z."/>
            <person name="Mondo S.J."/>
            <person name="Kuo A."/>
            <person name="Hayes R.D."/>
            <person name="Haridas S."/>
            <person name="Andreopoulos B."/>
            <person name="Riley R."/>
            <person name="LaButti K."/>
            <person name="Pangilinan J."/>
            <person name="Lipzen A."/>
            <person name="Amirebrahimi M."/>
            <person name="Yan J."/>
            <person name="Adam C."/>
            <person name="Keymanesh K."/>
            <person name="Ng V."/>
            <person name="Louie K."/>
            <person name="Northen T."/>
            <person name="Drula E."/>
            <person name="Henrissat B."/>
            <person name="Hsieh H.M."/>
            <person name="Youens-Clark K."/>
            <person name="Lutzoni F."/>
            <person name="Miadlikowska J."/>
            <person name="Eastwood D.C."/>
            <person name="Hamelin R.C."/>
            <person name="Grigoriev I.V."/>
            <person name="U'Ren J.M."/>
        </authorList>
    </citation>
    <scope>NUCLEOTIDE SEQUENCE [LARGE SCALE GENOMIC DNA]</scope>
    <source>
        <strain evidence="1 2">ER1909</strain>
    </source>
</reference>
<organism evidence="1 2">
    <name type="scientific">Hypoxylon rubiginosum</name>
    <dbReference type="NCBI Taxonomy" id="110542"/>
    <lineage>
        <taxon>Eukaryota</taxon>
        <taxon>Fungi</taxon>
        <taxon>Dikarya</taxon>
        <taxon>Ascomycota</taxon>
        <taxon>Pezizomycotina</taxon>
        <taxon>Sordariomycetes</taxon>
        <taxon>Xylariomycetidae</taxon>
        <taxon>Xylariales</taxon>
        <taxon>Hypoxylaceae</taxon>
        <taxon>Hypoxylon</taxon>
    </lineage>
</organism>
<evidence type="ECO:0000313" key="2">
    <source>
        <dbReference type="Proteomes" id="UP001497680"/>
    </source>
</evidence>
<sequence length="610" mass="67050">MADTTVDALSRLGATSRSSIPLLSRPESVENPEQISETYDLSLPGPTAGLGKPCAKDLLNFLDLGAVIASFCCLAVSICVIIPSLQWGWSLGLQGQITIVGLLLSIENQCMQRVLPTTFFIIEARWGRSTLQTYDAIIRNTCVQRKTEHRWRVVILGFICLPLGLGVAYKRFLGGISTAKIVPDINGRQYGFVPLTGGSDAFAANFLNAPYLFVNSTSDFFQKSASDENFPLALSAGDKAISYGYNLLLLGNETAAALDLPSPQYVNAIQTRLRTNESWTISADVYGLVSRANGSIESLRGDDRFWETLLADSVSQGFRGFSSFGLFTNNTSFGMIPFLPRQLKETSCFLGVYSHSATFWNGYYANASEPEVLSFRNYTLQFTTRRQLCHATWTITKVSVSLLDGDCPANTEPVDSTMFSVGYSNLFAPFPLDSLPLLVHSLGSFNVTRSRFDSPWKMPSYALAVAASYWARGTFLLYNGNPNSISSGSLSPDFQYSPMNESISSSVNTLQPDWPLYLVLITQPFVLLLLFIFNLVFYSTPIGDGFGLISILAGISPQSLALLGGAGFSGELQRPVTLRISENSNAMQYTLHEKPNGNFRPKLLRKRIYR</sequence>
<name>A0ACC0CU95_9PEZI</name>
<protein>
    <submittedName>
        <fullName evidence="1">Uncharacterized protein</fullName>
    </submittedName>
</protein>
<proteinExistence type="predicted"/>
<dbReference type="EMBL" id="MU394344">
    <property type="protein sequence ID" value="KAI6083992.1"/>
    <property type="molecule type" value="Genomic_DNA"/>
</dbReference>
<accession>A0ACC0CU95</accession>
<keyword evidence="2" id="KW-1185">Reference proteome</keyword>
<evidence type="ECO:0000313" key="1">
    <source>
        <dbReference type="EMBL" id="KAI6083992.1"/>
    </source>
</evidence>
<gene>
    <name evidence="1" type="ORF">F4821DRAFT_243820</name>
</gene>
<dbReference type="Proteomes" id="UP001497680">
    <property type="component" value="Unassembled WGS sequence"/>
</dbReference>